<comment type="caution">
    <text evidence="3">The sequence shown here is derived from an EMBL/GenBank/DDBJ whole genome shotgun (WGS) entry which is preliminary data.</text>
</comment>
<keyword evidence="4" id="KW-1185">Reference proteome</keyword>
<feature type="domain" description="Nudix hydrolase" evidence="2">
    <location>
        <begin position="36"/>
        <end position="161"/>
    </location>
</feature>
<dbReference type="InterPro" id="IPR029401">
    <property type="entry name" value="Nudix_N"/>
</dbReference>
<dbReference type="InterPro" id="IPR020084">
    <property type="entry name" value="NUDIX_hydrolase_CS"/>
</dbReference>
<dbReference type="PANTHER" id="PTHR43222:SF2">
    <property type="entry name" value="NUDIX HYDROLASE 23, CHLOROPLASTIC"/>
    <property type="match status" value="1"/>
</dbReference>
<dbReference type="Pfam" id="PF14803">
    <property type="entry name" value="Zn_ribbon_Nudix"/>
    <property type="match status" value="1"/>
</dbReference>
<evidence type="ECO:0000313" key="3">
    <source>
        <dbReference type="EMBL" id="MBJ6360952.1"/>
    </source>
</evidence>
<evidence type="ECO:0000256" key="1">
    <source>
        <dbReference type="ARBA" id="ARBA00022801"/>
    </source>
</evidence>
<evidence type="ECO:0000313" key="4">
    <source>
        <dbReference type="Proteomes" id="UP000640274"/>
    </source>
</evidence>
<name>A0A934J5W6_9BACL</name>
<sequence>MDAKFCLMCGAALKNRDVDGAIRLACTACSYVHWGNYSVGVGALVMKDGKLLLVRRAQEPGKGKWTNPGGYMEQEELIEDTIVREVMEEAGVNARVQSIVAVRDLPRSIHNIYLAFSMEYISGVPMPDGVEVDDAGFFSLEEMEQMNVADFTKWLLDVALKQSGTGLVKDEAPLVSFPGYGLFRV</sequence>
<keyword evidence="1 3" id="KW-0378">Hydrolase</keyword>
<reference evidence="3" key="1">
    <citation type="submission" date="2020-12" db="EMBL/GenBank/DDBJ databases">
        <authorList>
            <person name="Huq M.A."/>
        </authorList>
    </citation>
    <scope>NUCLEOTIDE SEQUENCE</scope>
    <source>
        <strain evidence="3">MAHUQ-46</strain>
    </source>
</reference>
<dbReference type="InterPro" id="IPR015797">
    <property type="entry name" value="NUDIX_hydrolase-like_dom_sf"/>
</dbReference>
<dbReference type="EMBL" id="JAELUP010000016">
    <property type="protein sequence ID" value="MBJ6360952.1"/>
    <property type="molecule type" value="Genomic_DNA"/>
</dbReference>
<dbReference type="AlphaFoldDB" id="A0A934J5W6"/>
<dbReference type="SUPFAM" id="SSF55811">
    <property type="entry name" value="Nudix"/>
    <property type="match status" value="1"/>
</dbReference>
<dbReference type="GO" id="GO:0016787">
    <property type="term" value="F:hydrolase activity"/>
    <property type="evidence" value="ECO:0007669"/>
    <property type="project" value="UniProtKB-KW"/>
</dbReference>
<dbReference type="Gene3D" id="3.90.79.10">
    <property type="entry name" value="Nucleoside Triphosphate Pyrophosphohydrolase"/>
    <property type="match status" value="1"/>
</dbReference>
<dbReference type="Proteomes" id="UP000640274">
    <property type="component" value="Unassembled WGS sequence"/>
</dbReference>
<accession>A0A934J5W6</accession>
<gene>
    <name evidence="3" type="ORF">JFN88_06415</name>
</gene>
<protein>
    <submittedName>
        <fullName evidence="3">NUDIX hydrolase</fullName>
    </submittedName>
</protein>
<dbReference type="Pfam" id="PF00293">
    <property type="entry name" value="NUDIX"/>
    <property type="match status" value="1"/>
</dbReference>
<dbReference type="PANTHER" id="PTHR43222">
    <property type="entry name" value="NUDIX HYDROLASE 23"/>
    <property type="match status" value="1"/>
</dbReference>
<dbReference type="RefSeq" id="WP_199018512.1">
    <property type="nucleotide sequence ID" value="NZ_JAELUP010000016.1"/>
</dbReference>
<dbReference type="InterPro" id="IPR000086">
    <property type="entry name" value="NUDIX_hydrolase_dom"/>
</dbReference>
<dbReference type="PROSITE" id="PS51462">
    <property type="entry name" value="NUDIX"/>
    <property type="match status" value="1"/>
</dbReference>
<evidence type="ECO:0000259" key="2">
    <source>
        <dbReference type="PROSITE" id="PS51462"/>
    </source>
</evidence>
<dbReference type="PROSITE" id="PS00893">
    <property type="entry name" value="NUDIX_BOX"/>
    <property type="match status" value="1"/>
</dbReference>
<proteinExistence type="predicted"/>
<organism evidence="3 4">
    <name type="scientific">Paenibacillus roseus</name>
    <dbReference type="NCBI Taxonomy" id="2798579"/>
    <lineage>
        <taxon>Bacteria</taxon>
        <taxon>Bacillati</taxon>
        <taxon>Bacillota</taxon>
        <taxon>Bacilli</taxon>
        <taxon>Bacillales</taxon>
        <taxon>Paenibacillaceae</taxon>
        <taxon>Paenibacillus</taxon>
    </lineage>
</organism>